<evidence type="ECO:0000313" key="5">
    <source>
        <dbReference type="WBParaSite" id="DME_0000391401-mRNA-1"/>
    </source>
</evidence>
<organism evidence="3 5">
    <name type="scientific">Dracunculus medinensis</name>
    <name type="common">Guinea worm</name>
    <dbReference type="NCBI Taxonomy" id="318479"/>
    <lineage>
        <taxon>Eukaryota</taxon>
        <taxon>Metazoa</taxon>
        <taxon>Ecdysozoa</taxon>
        <taxon>Nematoda</taxon>
        <taxon>Chromadorea</taxon>
        <taxon>Rhabditida</taxon>
        <taxon>Spirurina</taxon>
        <taxon>Dracunculoidea</taxon>
        <taxon>Dracunculidae</taxon>
        <taxon>Dracunculus</taxon>
    </lineage>
</organism>
<dbReference type="Proteomes" id="UP000274756">
    <property type="component" value="Unassembled WGS sequence"/>
</dbReference>
<protein>
    <submittedName>
        <fullName evidence="2 5">Uncharacterized protein</fullName>
    </submittedName>
</protein>
<dbReference type="Proteomes" id="UP000038040">
    <property type="component" value="Unplaced"/>
</dbReference>
<dbReference type="AlphaFoldDB" id="A0A0N4U9X3"/>
<evidence type="ECO:0000313" key="4">
    <source>
        <dbReference type="Proteomes" id="UP000274756"/>
    </source>
</evidence>
<evidence type="ECO:0000313" key="3">
    <source>
        <dbReference type="Proteomes" id="UP000038040"/>
    </source>
</evidence>
<gene>
    <name evidence="2" type="ORF">DME_LOCUS7919</name>
</gene>
<accession>A0A0N4U9X3</accession>
<reference evidence="5" key="1">
    <citation type="submission" date="2016-04" db="UniProtKB">
        <authorList>
            <consortium name="WormBaseParasite"/>
        </authorList>
    </citation>
    <scope>IDENTIFICATION</scope>
</reference>
<keyword evidence="1" id="KW-0472">Membrane</keyword>
<keyword evidence="4" id="KW-1185">Reference proteome</keyword>
<reference evidence="2 4" key="2">
    <citation type="submission" date="2018-11" db="EMBL/GenBank/DDBJ databases">
        <authorList>
            <consortium name="Pathogen Informatics"/>
        </authorList>
    </citation>
    <scope>NUCLEOTIDE SEQUENCE [LARGE SCALE GENOMIC DNA]</scope>
</reference>
<proteinExistence type="predicted"/>
<keyword evidence="1" id="KW-1133">Transmembrane helix</keyword>
<feature type="transmembrane region" description="Helical" evidence="1">
    <location>
        <begin position="45"/>
        <end position="65"/>
    </location>
</feature>
<keyword evidence="1" id="KW-0812">Transmembrane</keyword>
<dbReference type="WBParaSite" id="DME_0000391401-mRNA-1">
    <property type="protein sequence ID" value="DME_0000391401-mRNA-1"/>
    <property type="gene ID" value="DME_0000391401"/>
</dbReference>
<dbReference type="EMBL" id="UYYG01001164">
    <property type="protein sequence ID" value="VDN57946.1"/>
    <property type="molecule type" value="Genomic_DNA"/>
</dbReference>
<name>A0A0N4U9X3_DRAME</name>
<dbReference type="OrthoDB" id="5830708at2759"/>
<sequence length="261" mass="30378">MNGKVVDWCQFYVNRKVELASITTSSIVDTYFKGIFLRFYQMISLYFHLLISILICGTYASFLYAKWDNYRHNIHHTCANNEECDENFGLIWPSYKFICCTTIVCDENYGDYYFVHSGCATQQQSRLERKIFDLLIPSIEKGCFATRENFLSQNFNNAIVITEQSVPSTTTTLPLRIVSPANCSCPIELECCIHIECSDNLQIDTRNYDVKSECSSKCLTIVNRIGQQYSFYLPKDIWQKRVEYEREESAPPVEKSCRETR</sequence>
<evidence type="ECO:0000256" key="1">
    <source>
        <dbReference type="SAM" id="Phobius"/>
    </source>
</evidence>
<evidence type="ECO:0000313" key="2">
    <source>
        <dbReference type="EMBL" id="VDN57946.1"/>
    </source>
</evidence>